<dbReference type="PANTHER" id="PTHR10159:SF519">
    <property type="entry name" value="DUAL SPECIFICITY PROTEIN PHOSPHATASE MPK3"/>
    <property type="match status" value="1"/>
</dbReference>
<dbReference type="SUPFAM" id="SSF52799">
    <property type="entry name" value="(Phosphotyrosine protein) phosphatases II"/>
    <property type="match status" value="1"/>
</dbReference>
<comment type="caution">
    <text evidence="3">The sequence shown here is derived from an EMBL/GenBank/DDBJ whole genome shotgun (WGS) entry which is preliminary data.</text>
</comment>
<dbReference type="InterPro" id="IPR000387">
    <property type="entry name" value="Tyr_Pase_dom"/>
</dbReference>
<evidence type="ECO:0000259" key="2">
    <source>
        <dbReference type="PROSITE" id="PS50056"/>
    </source>
</evidence>
<name>A0A836I0Y0_9TRYP</name>
<dbReference type="Proteomes" id="UP000674143">
    <property type="component" value="Unassembled WGS sequence"/>
</dbReference>
<dbReference type="GO" id="GO:0043409">
    <property type="term" value="P:negative regulation of MAPK cascade"/>
    <property type="evidence" value="ECO:0007669"/>
    <property type="project" value="TreeGrafter"/>
</dbReference>
<proteinExistence type="predicted"/>
<dbReference type="GO" id="GO:0004721">
    <property type="term" value="F:phosphoprotein phosphatase activity"/>
    <property type="evidence" value="ECO:0007669"/>
    <property type="project" value="UniProtKB-KW"/>
</dbReference>
<accession>A0A836I0Y0</accession>
<keyword evidence="4" id="KW-1185">Reference proteome</keyword>
<keyword evidence="1" id="KW-0904">Protein phosphatase</keyword>
<reference evidence="4" key="2">
    <citation type="journal article" date="2021" name="Sci. Data">
        <title>Chromosome-scale genome sequencing, assembly and annotation of six genomes from subfamily Leishmaniinae.</title>
        <authorList>
            <person name="Almutairi H."/>
            <person name="Urbaniak M.D."/>
            <person name="Bates M.D."/>
            <person name="Jariyapan N."/>
            <person name="Kwakye-Nuako G."/>
            <person name="Thomaz Soccol V."/>
            <person name="Al-Salem W.S."/>
            <person name="Dillon R.J."/>
            <person name="Bates P.A."/>
            <person name="Gatherer D."/>
        </authorList>
    </citation>
    <scope>NUCLEOTIDE SEQUENCE [LARGE SCALE GENOMIC DNA]</scope>
</reference>
<reference evidence="4" key="1">
    <citation type="journal article" date="2021" name="Microbiol. Resour. Announc.">
        <title>LGAAP: Leishmaniinae Genome Assembly and Annotation Pipeline.</title>
        <authorList>
            <person name="Almutairi H."/>
            <person name="Urbaniak M.D."/>
            <person name="Bates M.D."/>
            <person name="Jariyapan N."/>
            <person name="Kwakye-Nuako G."/>
            <person name="Thomaz-Soccol V."/>
            <person name="Al-Salem W.S."/>
            <person name="Dillon R.J."/>
            <person name="Bates P.A."/>
            <person name="Gatherer D."/>
        </authorList>
    </citation>
    <scope>NUCLEOTIDE SEQUENCE [LARGE SCALE GENOMIC DNA]</scope>
</reference>
<dbReference type="PROSITE" id="PS50056">
    <property type="entry name" value="TYR_PHOSPHATASE_2"/>
    <property type="match status" value="1"/>
</dbReference>
<sequence>MKSTESGTNCSTHAPPVVDLAKREERLVVSLDAFLHAWAEGEREGGREEVTSSATTAAAVAREDAQLHGAGGHRHLVLHASDGDVASKATVRVDATPLTSTSVCEYLATLPPRLPGPLPRSFRPNEMVPGVYLGSWSDVGTSMLELAQRLRDVSAGTHESLSYPACRSWQRLVLLVRACPLKGIDAPRLELHVTRRCDGKRRSRLPRGKVATVAAPARLLQQLSKRSPAMHSGQRPGATMTTVPTDEDDVVMHMTLSEVYERLCTTVARMSADPVLTAGLSCADVASSREDKDSCHLGLSTGASSGTTSSSVSTIARWLCPDLPLSSPSRSASPARAKAAYVPSGCTPADRHVFLDAMQCMLLEEEVKPADSAHRCCSTTELRYWRLTIPILDSPGTRIEHYIPMTNLIVHAALTLGEHPQGRMWLQGKQREVVRSNAPMNGVGAMVDVNGEGDASGKVGTCTAETTVFPCVAVHCQAGKSRSVAFVAAFLMEEWMWWYRGCYPLDSAGAGTVTAEQSQQQRSRQGNIARRLVDTIYSHLRSRRLCIDINIGFDTQLWEMMSGFLRSL</sequence>
<dbReference type="KEGG" id="loi:92362597"/>
<dbReference type="RefSeq" id="XP_067065374.1">
    <property type="nucleotide sequence ID" value="XM_067208663.1"/>
</dbReference>
<evidence type="ECO:0000313" key="3">
    <source>
        <dbReference type="EMBL" id="KAG5486043.1"/>
    </source>
</evidence>
<protein>
    <recommendedName>
        <fullName evidence="2">Tyrosine specific protein phosphatases domain-containing protein</fullName>
    </recommendedName>
</protein>
<dbReference type="EMBL" id="JAFHLR010000009">
    <property type="protein sequence ID" value="KAG5486043.1"/>
    <property type="molecule type" value="Genomic_DNA"/>
</dbReference>
<organism evidence="3 4">
    <name type="scientific">Leishmania orientalis</name>
    <dbReference type="NCBI Taxonomy" id="2249476"/>
    <lineage>
        <taxon>Eukaryota</taxon>
        <taxon>Discoba</taxon>
        <taxon>Euglenozoa</taxon>
        <taxon>Kinetoplastea</taxon>
        <taxon>Metakinetoplastina</taxon>
        <taxon>Trypanosomatida</taxon>
        <taxon>Trypanosomatidae</taxon>
        <taxon>Leishmaniinae</taxon>
        <taxon>Leishmania</taxon>
    </lineage>
</organism>
<dbReference type="AlphaFoldDB" id="A0A836I0Y0"/>
<gene>
    <name evidence="3" type="ORF">LSCM4_06749</name>
</gene>
<feature type="domain" description="Tyrosine specific protein phosphatases" evidence="2">
    <location>
        <begin position="470"/>
        <end position="494"/>
    </location>
</feature>
<dbReference type="InterPro" id="IPR029021">
    <property type="entry name" value="Prot-tyrosine_phosphatase-like"/>
</dbReference>
<dbReference type="Gene3D" id="3.90.190.10">
    <property type="entry name" value="Protein tyrosine phosphatase superfamily"/>
    <property type="match status" value="1"/>
</dbReference>
<dbReference type="GO" id="GO:0005737">
    <property type="term" value="C:cytoplasm"/>
    <property type="evidence" value="ECO:0007669"/>
    <property type="project" value="TreeGrafter"/>
</dbReference>
<keyword evidence="1" id="KW-0378">Hydrolase</keyword>
<dbReference type="PANTHER" id="PTHR10159">
    <property type="entry name" value="DUAL SPECIFICITY PROTEIN PHOSPHATASE"/>
    <property type="match status" value="1"/>
</dbReference>
<dbReference type="GeneID" id="92362597"/>
<dbReference type="CDD" id="cd14498">
    <property type="entry name" value="DSP"/>
    <property type="match status" value="1"/>
</dbReference>
<evidence type="ECO:0000256" key="1">
    <source>
        <dbReference type="ARBA" id="ARBA00022912"/>
    </source>
</evidence>
<evidence type="ECO:0000313" key="4">
    <source>
        <dbReference type="Proteomes" id="UP000674143"/>
    </source>
</evidence>